<dbReference type="InterPro" id="IPR011047">
    <property type="entry name" value="Quinoprotein_ADH-like_sf"/>
</dbReference>
<sequence>MTNTMMRLMAGLSFLLPMALQGQTTAAAGVGLDPATLTQQLAQPATTSWPTYAGDYSQRRYSVLDQVNRTNVKDLTLAWKSVALTAGPGGGAGARRGFGPPGFVAPTIVGGVTETPVPVPGSSSGSPRITGSILQVNGVLYISSPDNAWAMDARDGTVLWHYCWTTRGGDHIGNRGMAMYGDTLYFEVPEDYLVALDAKTGKERWHKEIAPYTQQYFSTTAPVVVGNHVLVGTSSNLDQPGFLQSFNAETGELQWKTFLVPMKKGDPGWDTWGSMDAAQHGGAMPWLSGSYDPATKLYIFGTGNPIPAYSVAPRGKDAKDTNLFTCSIVALDVETGKMAWYYQTSPDDTHDWDSVQAPVFVDGTFEGKPRKLVMEATRNGYFFVLDRVTGQHLLTTKYSPAANWATGVNANGNPIRDPDQDSTVAGSLVSPTNGGSVNWQPPSFSPQTGLFYVGLHQGYAMYYLTQTDPKQIMGLGGKEEVPVGSYPSSIVGIDYRTGKTVYNYVFPEDGSPTGLLTTAGHLLFSGDGSGNLVAYDTSTPKPLWHARIGNVSNAPETYLLDGRQYILTVTGDTVYAFRLSQ</sequence>
<feature type="domain" description="Pyrrolo-quinoline quinone repeat" evidence="6">
    <location>
        <begin position="489"/>
        <end position="576"/>
    </location>
</feature>
<comment type="similarity">
    <text evidence="2">Belongs to the bacterial PQQ dehydrogenase family.</text>
</comment>
<name>A0A1G7NQI6_9BACT</name>
<dbReference type="Proteomes" id="UP000182427">
    <property type="component" value="Chromosome I"/>
</dbReference>
<evidence type="ECO:0000256" key="4">
    <source>
        <dbReference type="SAM" id="SignalP"/>
    </source>
</evidence>
<dbReference type="InterPro" id="IPR018391">
    <property type="entry name" value="PQQ_b-propeller_rpt"/>
</dbReference>
<protein>
    <submittedName>
        <fullName evidence="7">Alcohol dehydrogenase (Cytochrome c)</fullName>
    </submittedName>
</protein>
<keyword evidence="8" id="KW-1185">Reference proteome</keyword>
<dbReference type="PANTHER" id="PTHR32303:SF20">
    <property type="entry name" value="QUINOPROTEIN ETHANOL DEHYDROGENASE"/>
    <property type="match status" value="1"/>
</dbReference>
<dbReference type="Gene3D" id="2.140.10.10">
    <property type="entry name" value="Quinoprotein alcohol dehydrogenase-like superfamily"/>
    <property type="match status" value="1"/>
</dbReference>
<dbReference type="SUPFAM" id="SSF50998">
    <property type="entry name" value="Quinoprotein alcohol dehydrogenase-like"/>
    <property type="match status" value="1"/>
</dbReference>
<dbReference type="GO" id="GO:0016491">
    <property type="term" value="F:oxidoreductase activity"/>
    <property type="evidence" value="ECO:0007669"/>
    <property type="project" value="UniProtKB-KW"/>
</dbReference>
<feature type="chain" id="PRO_5009242115" evidence="4">
    <location>
        <begin position="23"/>
        <end position="581"/>
    </location>
</feature>
<dbReference type="SMART" id="SM00564">
    <property type="entry name" value="PQQ"/>
    <property type="match status" value="5"/>
</dbReference>
<evidence type="ECO:0000259" key="5">
    <source>
        <dbReference type="Pfam" id="PF01011"/>
    </source>
</evidence>
<evidence type="ECO:0000256" key="1">
    <source>
        <dbReference type="ARBA" id="ARBA00001931"/>
    </source>
</evidence>
<dbReference type="NCBIfam" id="TIGR04528">
    <property type="entry name" value="acido_non_PQQ"/>
    <property type="match status" value="1"/>
</dbReference>
<evidence type="ECO:0000256" key="2">
    <source>
        <dbReference type="ARBA" id="ARBA00008156"/>
    </source>
</evidence>
<evidence type="ECO:0000313" key="8">
    <source>
        <dbReference type="Proteomes" id="UP000182427"/>
    </source>
</evidence>
<dbReference type="Pfam" id="PF13360">
    <property type="entry name" value="PQQ_2"/>
    <property type="match status" value="1"/>
</dbReference>
<reference evidence="7 8" key="1">
    <citation type="submission" date="2016-10" db="EMBL/GenBank/DDBJ databases">
        <authorList>
            <person name="de Groot N.N."/>
        </authorList>
    </citation>
    <scope>NUCLEOTIDE SEQUENCE [LARGE SCALE GENOMIC DNA]</scope>
    <source>
        <strain evidence="7 8">GAS232</strain>
    </source>
</reference>
<dbReference type="PANTHER" id="PTHR32303">
    <property type="entry name" value="QUINOPROTEIN ALCOHOL DEHYDROGENASE (CYTOCHROME C)"/>
    <property type="match status" value="1"/>
</dbReference>
<dbReference type="Pfam" id="PF01011">
    <property type="entry name" value="PQQ"/>
    <property type="match status" value="1"/>
</dbReference>
<proteinExistence type="inferred from homology"/>
<gene>
    <name evidence="7" type="ORF">SAMN05444167_3229</name>
</gene>
<dbReference type="InterPro" id="IPR002372">
    <property type="entry name" value="PQQ_rpt_dom"/>
</dbReference>
<feature type="domain" description="Pyrrolo-quinoline quinone repeat" evidence="5">
    <location>
        <begin position="49"/>
        <end position="401"/>
    </location>
</feature>
<comment type="cofactor">
    <cofactor evidence="1">
        <name>pyrroloquinoline quinone</name>
        <dbReference type="ChEBI" id="CHEBI:58442"/>
    </cofactor>
</comment>
<feature type="signal peptide" evidence="4">
    <location>
        <begin position="1"/>
        <end position="22"/>
    </location>
</feature>
<dbReference type="RefSeq" id="WP_231966557.1">
    <property type="nucleotide sequence ID" value="NZ_LT629690.1"/>
</dbReference>
<evidence type="ECO:0000259" key="6">
    <source>
        <dbReference type="Pfam" id="PF13360"/>
    </source>
</evidence>
<dbReference type="AlphaFoldDB" id="A0A1G7NQI6"/>
<organism evidence="7 8">
    <name type="scientific">Terriglobus roseus</name>
    <dbReference type="NCBI Taxonomy" id="392734"/>
    <lineage>
        <taxon>Bacteria</taxon>
        <taxon>Pseudomonadati</taxon>
        <taxon>Acidobacteriota</taxon>
        <taxon>Terriglobia</taxon>
        <taxon>Terriglobales</taxon>
        <taxon>Acidobacteriaceae</taxon>
        <taxon>Terriglobus</taxon>
    </lineage>
</organism>
<evidence type="ECO:0000256" key="3">
    <source>
        <dbReference type="ARBA" id="ARBA00023002"/>
    </source>
</evidence>
<dbReference type="InterPro" id="IPR030939">
    <property type="entry name" value="Acido_non_PQQ"/>
</dbReference>
<evidence type="ECO:0000313" key="7">
    <source>
        <dbReference type="EMBL" id="SDF76233.1"/>
    </source>
</evidence>
<dbReference type="EMBL" id="LT629690">
    <property type="protein sequence ID" value="SDF76233.1"/>
    <property type="molecule type" value="Genomic_DNA"/>
</dbReference>
<keyword evidence="3" id="KW-0560">Oxidoreductase</keyword>
<accession>A0A1G7NQI6</accession>
<keyword evidence="4" id="KW-0732">Signal</keyword>